<dbReference type="AlphaFoldDB" id="A0A8X6RZT5"/>
<name>A0A8X6RZT5_TRICX</name>
<evidence type="ECO:0000313" key="2">
    <source>
        <dbReference type="Proteomes" id="UP000887159"/>
    </source>
</evidence>
<gene>
    <name evidence="1" type="ORF">TNCV_1199921</name>
</gene>
<reference evidence="1" key="1">
    <citation type="submission" date="2020-08" db="EMBL/GenBank/DDBJ databases">
        <title>Multicomponent nature underlies the extraordinary mechanical properties of spider dragline silk.</title>
        <authorList>
            <person name="Kono N."/>
            <person name="Nakamura H."/>
            <person name="Mori M."/>
            <person name="Yoshida Y."/>
            <person name="Ohtoshi R."/>
            <person name="Malay A.D."/>
            <person name="Moran D.A.P."/>
            <person name="Tomita M."/>
            <person name="Numata K."/>
            <person name="Arakawa K."/>
        </authorList>
    </citation>
    <scope>NUCLEOTIDE SEQUENCE</scope>
</reference>
<dbReference type="EMBL" id="BMAU01021243">
    <property type="protein sequence ID" value="GFY04214.1"/>
    <property type="molecule type" value="Genomic_DNA"/>
</dbReference>
<dbReference type="Gene3D" id="3.10.10.10">
    <property type="entry name" value="HIV Type 1 Reverse Transcriptase, subunit A, domain 1"/>
    <property type="match status" value="1"/>
</dbReference>
<proteinExistence type="predicted"/>
<sequence length="70" mass="8076">MKHRIDTEEHPPIKQHSRRLPFAKQEEVQKLINDMKDNDVIEPLSSHLASPIVLVKKKDVLPDSVWTIVG</sequence>
<protein>
    <submittedName>
        <fullName evidence="1">Uncharacterized protein</fullName>
    </submittedName>
</protein>
<dbReference type="GO" id="GO:0071897">
    <property type="term" value="P:DNA biosynthetic process"/>
    <property type="evidence" value="ECO:0007669"/>
    <property type="project" value="UniProtKB-ARBA"/>
</dbReference>
<comment type="caution">
    <text evidence="1">The sequence shown here is derived from an EMBL/GenBank/DDBJ whole genome shotgun (WGS) entry which is preliminary data.</text>
</comment>
<dbReference type="InterPro" id="IPR043502">
    <property type="entry name" value="DNA/RNA_pol_sf"/>
</dbReference>
<organism evidence="1 2">
    <name type="scientific">Trichonephila clavipes</name>
    <name type="common">Golden silk orbweaver</name>
    <name type="synonym">Nephila clavipes</name>
    <dbReference type="NCBI Taxonomy" id="2585209"/>
    <lineage>
        <taxon>Eukaryota</taxon>
        <taxon>Metazoa</taxon>
        <taxon>Ecdysozoa</taxon>
        <taxon>Arthropoda</taxon>
        <taxon>Chelicerata</taxon>
        <taxon>Arachnida</taxon>
        <taxon>Araneae</taxon>
        <taxon>Araneomorphae</taxon>
        <taxon>Entelegynae</taxon>
        <taxon>Araneoidea</taxon>
        <taxon>Nephilidae</taxon>
        <taxon>Trichonephila</taxon>
    </lineage>
</organism>
<dbReference type="Proteomes" id="UP000887159">
    <property type="component" value="Unassembled WGS sequence"/>
</dbReference>
<keyword evidence="2" id="KW-1185">Reference proteome</keyword>
<evidence type="ECO:0000313" key="1">
    <source>
        <dbReference type="EMBL" id="GFY04214.1"/>
    </source>
</evidence>
<dbReference type="SUPFAM" id="SSF56672">
    <property type="entry name" value="DNA/RNA polymerases"/>
    <property type="match status" value="1"/>
</dbReference>
<accession>A0A8X6RZT5</accession>